<feature type="region of interest" description="Disordered" evidence="3">
    <location>
        <begin position="38"/>
        <end position="75"/>
    </location>
</feature>
<evidence type="ECO:0000313" key="7">
    <source>
        <dbReference type="Proteomes" id="UP000005234"/>
    </source>
</evidence>
<organism evidence="6 7">
    <name type="scientific">Frateuria aurantia (strain ATCC 33424 / DSM 6220 / KCTC 2777 / LMG 1558 / NBRC 3245 / NCIMB 13370)</name>
    <name type="common">Acetobacter aurantius</name>
    <dbReference type="NCBI Taxonomy" id="767434"/>
    <lineage>
        <taxon>Bacteria</taxon>
        <taxon>Pseudomonadati</taxon>
        <taxon>Pseudomonadota</taxon>
        <taxon>Gammaproteobacteria</taxon>
        <taxon>Lysobacterales</taxon>
        <taxon>Rhodanobacteraceae</taxon>
        <taxon>Frateuria</taxon>
    </lineage>
</organism>
<dbReference type="NCBIfam" id="NF008437">
    <property type="entry name" value="PRK11280.1"/>
    <property type="match status" value="1"/>
</dbReference>
<comment type="subcellular location">
    <subcellularLocation>
        <location evidence="1">Membrane</location>
    </subcellularLocation>
</comment>
<feature type="compositionally biased region" description="Pro residues" evidence="3">
    <location>
        <begin position="44"/>
        <end position="56"/>
    </location>
</feature>
<dbReference type="EMBL" id="CP003350">
    <property type="protein sequence ID" value="AFC86054.1"/>
    <property type="molecule type" value="Genomic_DNA"/>
</dbReference>
<feature type="domain" description="Glycine zipper 2TM" evidence="5">
    <location>
        <begin position="117"/>
        <end position="158"/>
    </location>
</feature>
<protein>
    <submittedName>
        <fullName evidence="6">Putative outer membrane lipoprotein</fullName>
    </submittedName>
</protein>
<proteinExistence type="predicted"/>
<dbReference type="Proteomes" id="UP000005234">
    <property type="component" value="Chromosome"/>
</dbReference>
<evidence type="ECO:0000256" key="3">
    <source>
        <dbReference type="SAM" id="MobiDB-lite"/>
    </source>
</evidence>
<dbReference type="InterPro" id="IPR051407">
    <property type="entry name" value="Bact_OM_lipoprot/Surf_antigen"/>
</dbReference>
<dbReference type="InterPro" id="IPR008816">
    <property type="entry name" value="Gly_zipper_2TM_dom"/>
</dbReference>
<evidence type="ECO:0000256" key="4">
    <source>
        <dbReference type="SAM" id="SignalP"/>
    </source>
</evidence>
<keyword evidence="6" id="KW-0449">Lipoprotein</keyword>
<evidence type="ECO:0000259" key="5">
    <source>
        <dbReference type="Pfam" id="PF05433"/>
    </source>
</evidence>
<evidence type="ECO:0000256" key="2">
    <source>
        <dbReference type="ARBA" id="ARBA00023136"/>
    </source>
</evidence>
<evidence type="ECO:0000313" key="6">
    <source>
        <dbReference type="EMBL" id="AFC86054.1"/>
    </source>
</evidence>
<feature type="chain" id="PRO_5003613719" evidence="4">
    <location>
        <begin position="18"/>
        <end position="222"/>
    </location>
</feature>
<dbReference type="Pfam" id="PF05433">
    <property type="entry name" value="Rick_17kDa_Anti"/>
    <property type="match status" value="1"/>
</dbReference>
<keyword evidence="4" id="KW-0732">Signal</keyword>
<accession>H8L6W6</accession>
<sequence length="222" mass="22063">MKLVNAAWMVGVSGAMAMGLAGCNRPASADANNAPAAAPVAAPAAPPPAAAPPAAAPPAVTQAPAPPAAAPSAPAGPQYAQVVSVRPIKSGGTPAREVCRDEVVQQEAPPKDQHRIAGTAIGAVVGGLLGNQIGHGGGRTLATLAGAAAGGYGGNKVEGHYQKPTYTSQTVRRCSTVAAVPAKTVAYEVSYLYNGVTQKVRMDHNPGDRVQIQQGVSVVGAK</sequence>
<keyword evidence="7" id="KW-1185">Reference proteome</keyword>
<reference evidence="6" key="1">
    <citation type="submission" date="2012-02" db="EMBL/GenBank/DDBJ databases">
        <title>The complete genome of Frateuria aurantia DSM 6220.</title>
        <authorList>
            <consortium name="US DOE Joint Genome Institute (JGI-PGF)"/>
            <person name="Lucas S."/>
            <person name="Copeland A."/>
            <person name="Lapidus A."/>
            <person name="Glavina del Rio T."/>
            <person name="Dalin E."/>
            <person name="Tice H."/>
            <person name="Bruce D."/>
            <person name="Goodwin L."/>
            <person name="Pitluck S."/>
            <person name="Peters L."/>
            <person name="Ovchinnikova G."/>
            <person name="Teshima H."/>
            <person name="Kyrpides N."/>
            <person name="Mavromatis K."/>
            <person name="Ivanova N."/>
            <person name="Brettin T."/>
            <person name="Detter J.C."/>
            <person name="Han C."/>
            <person name="Larimer F."/>
            <person name="Land M."/>
            <person name="Hauser L."/>
            <person name="Markowitz V."/>
            <person name="Cheng J.-F."/>
            <person name="Hugenholtz P."/>
            <person name="Woyke T."/>
            <person name="Wu D."/>
            <person name="Brambilla E."/>
            <person name="Klenk H.-P."/>
            <person name="Eisen J.A."/>
        </authorList>
    </citation>
    <scope>NUCLEOTIDE SEQUENCE</scope>
    <source>
        <strain evidence="6">DSM 6220</strain>
    </source>
</reference>
<name>H8L6W6_FRAAD</name>
<dbReference type="PROSITE" id="PS51257">
    <property type="entry name" value="PROKAR_LIPOPROTEIN"/>
    <property type="match status" value="1"/>
</dbReference>
<dbReference type="KEGG" id="fau:Fraau_1640"/>
<dbReference type="RefSeq" id="WP_014403059.1">
    <property type="nucleotide sequence ID" value="NC_017033.1"/>
</dbReference>
<dbReference type="HOGENOM" id="CLU_094245_2_1_6"/>
<gene>
    <name evidence="6" type="ordered locus">Fraau_1640</name>
</gene>
<dbReference type="GO" id="GO:0019867">
    <property type="term" value="C:outer membrane"/>
    <property type="evidence" value="ECO:0007669"/>
    <property type="project" value="InterPro"/>
</dbReference>
<dbReference type="AlphaFoldDB" id="H8L6W6"/>
<dbReference type="STRING" id="767434.Fraau_1640"/>
<dbReference type="PANTHER" id="PTHR35603">
    <property type="match status" value="1"/>
</dbReference>
<dbReference type="eggNOG" id="COG3134">
    <property type="taxonomic scope" value="Bacteria"/>
</dbReference>
<feature type="signal peptide" evidence="4">
    <location>
        <begin position="1"/>
        <end position="17"/>
    </location>
</feature>
<keyword evidence="2" id="KW-0472">Membrane</keyword>
<evidence type="ECO:0000256" key="1">
    <source>
        <dbReference type="ARBA" id="ARBA00004370"/>
    </source>
</evidence>
<dbReference type="PANTHER" id="PTHR35603:SF2">
    <property type="entry name" value="OUTER MEMBRANE LIPOPROTEIN"/>
    <property type="match status" value="1"/>
</dbReference>